<keyword evidence="1" id="KW-0812">Transmembrane</keyword>
<sequence length="264" mass="28963">MRQFRRRFSEQTVFSKIVQIATQEEATQQTYISAVMSCPPFSTFSIPARDTIQATDQKTLGTIGAGVTRFIQHVRFLIAFGCFFLMNLSVVSVIDNYIKEMVKNHPNDDDLRSQIASLEKEHELLFKCAVGPEFEGGWTAGELGPIPALLAVGLVPVSARGLRTCLLQRALSDSGRAQSYETWKLNLGCMCPCYPTSTLINLNQRAQGLTSLQLPGFQTGLTELSFATGQDAHIKLHLASSFSLYAIGGNSGLDDMVALSVILY</sequence>
<evidence type="ECO:0000313" key="3">
    <source>
        <dbReference type="Proteomes" id="UP000250266"/>
    </source>
</evidence>
<accession>A0A8E2ECC4</accession>
<dbReference type="Proteomes" id="UP000250266">
    <property type="component" value="Unassembled WGS sequence"/>
</dbReference>
<keyword evidence="1" id="KW-1133">Transmembrane helix</keyword>
<organism evidence="2 3">
    <name type="scientific">Lepidopterella palustris CBS 459.81</name>
    <dbReference type="NCBI Taxonomy" id="1314670"/>
    <lineage>
        <taxon>Eukaryota</taxon>
        <taxon>Fungi</taxon>
        <taxon>Dikarya</taxon>
        <taxon>Ascomycota</taxon>
        <taxon>Pezizomycotina</taxon>
        <taxon>Dothideomycetes</taxon>
        <taxon>Pleosporomycetidae</taxon>
        <taxon>Mytilinidiales</taxon>
        <taxon>Argynnaceae</taxon>
        <taxon>Lepidopterella</taxon>
    </lineage>
</organism>
<keyword evidence="3" id="KW-1185">Reference proteome</keyword>
<gene>
    <name evidence="2" type="ORF">K432DRAFT_450861</name>
</gene>
<dbReference type="EMBL" id="KV744931">
    <property type="protein sequence ID" value="OCK81161.1"/>
    <property type="molecule type" value="Genomic_DNA"/>
</dbReference>
<evidence type="ECO:0000313" key="2">
    <source>
        <dbReference type="EMBL" id="OCK81161.1"/>
    </source>
</evidence>
<feature type="transmembrane region" description="Helical" evidence="1">
    <location>
        <begin position="76"/>
        <end position="94"/>
    </location>
</feature>
<name>A0A8E2ECC4_9PEZI</name>
<protein>
    <submittedName>
        <fullName evidence="2">Uncharacterized protein</fullName>
    </submittedName>
</protein>
<reference evidence="2 3" key="1">
    <citation type="journal article" date="2016" name="Nat. Commun.">
        <title>Ectomycorrhizal ecology is imprinted in the genome of the dominant symbiotic fungus Cenococcum geophilum.</title>
        <authorList>
            <consortium name="DOE Joint Genome Institute"/>
            <person name="Peter M."/>
            <person name="Kohler A."/>
            <person name="Ohm R.A."/>
            <person name="Kuo A."/>
            <person name="Krutzmann J."/>
            <person name="Morin E."/>
            <person name="Arend M."/>
            <person name="Barry K.W."/>
            <person name="Binder M."/>
            <person name="Choi C."/>
            <person name="Clum A."/>
            <person name="Copeland A."/>
            <person name="Grisel N."/>
            <person name="Haridas S."/>
            <person name="Kipfer T."/>
            <person name="LaButti K."/>
            <person name="Lindquist E."/>
            <person name="Lipzen A."/>
            <person name="Maire R."/>
            <person name="Meier B."/>
            <person name="Mihaltcheva S."/>
            <person name="Molinier V."/>
            <person name="Murat C."/>
            <person name="Poggeler S."/>
            <person name="Quandt C.A."/>
            <person name="Sperisen C."/>
            <person name="Tritt A."/>
            <person name="Tisserant E."/>
            <person name="Crous P.W."/>
            <person name="Henrissat B."/>
            <person name="Nehls U."/>
            <person name="Egli S."/>
            <person name="Spatafora J.W."/>
            <person name="Grigoriev I.V."/>
            <person name="Martin F.M."/>
        </authorList>
    </citation>
    <scope>NUCLEOTIDE SEQUENCE [LARGE SCALE GENOMIC DNA]</scope>
    <source>
        <strain evidence="2 3">CBS 459.81</strain>
    </source>
</reference>
<dbReference type="AlphaFoldDB" id="A0A8E2ECC4"/>
<proteinExistence type="predicted"/>
<keyword evidence="1" id="KW-0472">Membrane</keyword>
<evidence type="ECO:0000256" key="1">
    <source>
        <dbReference type="SAM" id="Phobius"/>
    </source>
</evidence>